<comment type="caution">
    <text evidence="1">The sequence shown here is derived from an EMBL/GenBank/DDBJ whole genome shotgun (WGS) entry which is preliminary data.</text>
</comment>
<gene>
    <name evidence="1" type="ORF">POCTA_138.1.T0600271</name>
</gene>
<evidence type="ECO:0000313" key="2">
    <source>
        <dbReference type="Proteomes" id="UP000683925"/>
    </source>
</evidence>
<dbReference type="Proteomes" id="UP000683925">
    <property type="component" value="Unassembled WGS sequence"/>
</dbReference>
<name>A0A8S1V744_PAROT</name>
<accession>A0A8S1V744</accession>
<sequence>MKLHLRDEFIIYTHTHVLFEEINILSLPPLSNATFINQDQFQFDFEQQFIIYKFQIVGHCNWLEIQNQLNQLQNHQKNE</sequence>
<reference evidence="1" key="1">
    <citation type="submission" date="2021-01" db="EMBL/GenBank/DDBJ databases">
        <authorList>
            <consortium name="Genoscope - CEA"/>
            <person name="William W."/>
        </authorList>
    </citation>
    <scope>NUCLEOTIDE SEQUENCE</scope>
</reference>
<protein>
    <submittedName>
        <fullName evidence="1">Uncharacterized protein</fullName>
    </submittedName>
</protein>
<organism evidence="1 2">
    <name type="scientific">Paramecium octaurelia</name>
    <dbReference type="NCBI Taxonomy" id="43137"/>
    <lineage>
        <taxon>Eukaryota</taxon>
        <taxon>Sar</taxon>
        <taxon>Alveolata</taxon>
        <taxon>Ciliophora</taxon>
        <taxon>Intramacronucleata</taxon>
        <taxon>Oligohymenophorea</taxon>
        <taxon>Peniculida</taxon>
        <taxon>Parameciidae</taxon>
        <taxon>Paramecium</taxon>
    </lineage>
</organism>
<keyword evidence="2" id="KW-1185">Reference proteome</keyword>
<dbReference type="AlphaFoldDB" id="A0A8S1V744"/>
<evidence type="ECO:0000313" key="1">
    <source>
        <dbReference type="EMBL" id="CAD8172724.1"/>
    </source>
</evidence>
<dbReference type="EMBL" id="CAJJDP010000059">
    <property type="protein sequence ID" value="CAD8172724.1"/>
    <property type="molecule type" value="Genomic_DNA"/>
</dbReference>
<proteinExistence type="predicted"/>